<gene>
    <name evidence="2" type="ORF">YK48G_09780</name>
</gene>
<keyword evidence="1" id="KW-1133">Transmembrane helix</keyword>
<name>A0ABQ3VYT3_9LACO</name>
<keyword evidence="1" id="KW-0812">Transmembrane</keyword>
<comment type="caution">
    <text evidence="2">The sequence shown here is derived from an EMBL/GenBank/DDBJ whole genome shotgun (WGS) entry which is preliminary data.</text>
</comment>
<organism evidence="2 3">
    <name type="scientific">Lentilactobacillus fungorum</name>
    <dbReference type="NCBI Taxonomy" id="2201250"/>
    <lineage>
        <taxon>Bacteria</taxon>
        <taxon>Bacillati</taxon>
        <taxon>Bacillota</taxon>
        <taxon>Bacilli</taxon>
        <taxon>Lactobacillales</taxon>
        <taxon>Lactobacillaceae</taxon>
        <taxon>Lentilactobacillus</taxon>
    </lineage>
</organism>
<keyword evidence="1" id="KW-0472">Membrane</keyword>
<evidence type="ECO:0000313" key="2">
    <source>
        <dbReference type="EMBL" id="GHP13553.1"/>
    </source>
</evidence>
<keyword evidence="3" id="KW-1185">Reference proteome</keyword>
<feature type="transmembrane region" description="Helical" evidence="1">
    <location>
        <begin position="54"/>
        <end position="72"/>
    </location>
</feature>
<proteinExistence type="predicted"/>
<accession>A0ABQ3VYT3</accession>
<evidence type="ECO:0000313" key="3">
    <source>
        <dbReference type="Proteomes" id="UP000604765"/>
    </source>
</evidence>
<protein>
    <submittedName>
        <fullName evidence="2">Uncharacterized protein</fullName>
    </submittedName>
</protein>
<evidence type="ECO:0000256" key="1">
    <source>
        <dbReference type="SAM" id="Phobius"/>
    </source>
</evidence>
<dbReference type="EMBL" id="BNJR01000010">
    <property type="protein sequence ID" value="GHP13553.1"/>
    <property type="molecule type" value="Genomic_DNA"/>
</dbReference>
<reference evidence="2 3" key="1">
    <citation type="journal article" date="2021" name="Int. J. Syst. Evol. Microbiol.">
        <title>Lentilactobacillus fungorum sp. nov., isolated from spent mushroom substrates.</title>
        <authorList>
            <person name="Tohno M."/>
            <person name="Tanizawa Y."/>
            <person name="Kojima Y."/>
            <person name="Sakamoto M."/>
            <person name="Ohkuma M."/>
            <person name="Kobayashi H."/>
        </authorList>
    </citation>
    <scope>NUCLEOTIDE SEQUENCE [LARGE SCALE GENOMIC DNA]</scope>
    <source>
        <strain evidence="2 3">YK48G</strain>
    </source>
</reference>
<dbReference type="Proteomes" id="UP000604765">
    <property type="component" value="Unassembled WGS sequence"/>
</dbReference>
<sequence>MGYYFLFQKRYYIQHPQAKLSNRHLTKLGSLISLVLIVGQFIVLFTVPFNLNCYVVLIIAWMTLFLDDAFSLEK</sequence>